<dbReference type="AlphaFoldDB" id="A0A8H5F1H6"/>
<keyword evidence="1" id="KW-1133">Transmembrane helix</keyword>
<feature type="transmembrane region" description="Helical" evidence="1">
    <location>
        <begin position="76"/>
        <end position="94"/>
    </location>
</feature>
<comment type="caution">
    <text evidence="2">The sequence shown here is derived from an EMBL/GenBank/DDBJ whole genome shotgun (WGS) entry which is preliminary data.</text>
</comment>
<organism evidence="2 3">
    <name type="scientific">Ephemerocybe angulata</name>
    <dbReference type="NCBI Taxonomy" id="980116"/>
    <lineage>
        <taxon>Eukaryota</taxon>
        <taxon>Fungi</taxon>
        <taxon>Dikarya</taxon>
        <taxon>Basidiomycota</taxon>
        <taxon>Agaricomycotina</taxon>
        <taxon>Agaricomycetes</taxon>
        <taxon>Agaricomycetidae</taxon>
        <taxon>Agaricales</taxon>
        <taxon>Agaricineae</taxon>
        <taxon>Psathyrellaceae</taxon>
        <taxon>Ephemerocybe</taxon>
    </lineage>
</organism>
<dbReference type="OrthoDB" id="3198553at2759"/>
<evidence type="ECO:0000313" key="2">
    <source>
        <dbReference type="EMBL" id="KAF5320410.1"/>
    </source>
</evidence>
<protein>
    <submittedName>
        <fullName evidence="2">Uncharacterized protein</fullName>
    </submittedName>
</protein>
<keyword evidence="3" id="KW-1185">Reference proteome</keyword>
<keyword evidence="1" id="KW-0472">Membrane</keyword>
<evidence type="ECO:0000313" key="3">
    <source>
        <dbReference type="Proteomes" id="UP000541558"/>
    </source>
</evidence>
<feature type="transmembrane region" description="Helical" evidence="1">
    <location>
        <begin position="20"/>
        <end position="38"/>
    </location>
</feature>
<reference evidence="2 3" key="1">
    <citation type="journal article" date="2020" name="ISME J.">
        <title>Uncovering the hidden diversity of litter-decomposition mechanisms in mushroom-forming fungi.</title>
        <authorList>
            <person name="Floudas D."/>
            <person name="Bentzer J."/>
            <person name="Ahren D."/>
            <person name="Johansson T."/>
            <person name="Persson P."/>
            <person name="Tunlid A."/>
        </authorList>
    </citation>
    <scope>NUCLEOTIDE SEQUENCE [LARGE SCALE GENOMIC DNA]</scope>
    <source>
        <strain evidence="2 3">CBS 175.51</strain>
    </source>
</reference>
<sequence>MPPTSSTWLSLWLKWGQRIQLLAFLIMGTLFAIGHHLMCKSLDRRPVRGNGIHMHGEVVVSDQALVSAGSNTLSQLVKYCYGATIGVAFAQYFWTRVVPFSSRTGDPPGHDTPEYRTLPSGSTSEQLSRIDASVAAAGGNPFLPSAIRTWAIAPGLAFISLLMMVMIPIQIIAPGSIRVVSSEYGVPVPCSIPSPDISMVHISGVYQTPKLVATAVRVRQIEPTRTPCPESTHGLDATTVHIHTPSIRTKAIVNNVLISGSYLQIPASPCGRCSYNVSFTGPSLQCSSAEANRTYDFGTYFGVCDRLSNSHMVLLRGVFNHTTDNILSVATQDGNFLSPNPPFAVACQAFSSTYSVRVRHNVSSTIEVLNIVMGERINFDSDEPHSIQLAGMVEAVGLALEGVIAFIPGTEELRPVQNPAYSPLLRWTRGERNQSTFEWSNMETALPSLMQNVSLALLSGSFMPLNGTSYFALSDGECLTTQLIYEYSAGRLLGIYGAGWIISAGCLVVGLVLVLASGNGIETVTLGSGMVLYGRDPTEEFARTIIAGNHGIAEAIRELRYTANPTRNGASDETVRLLGMLGKVEKFSLVFEGPGEVAYKFFDNLYASGHAQAVLSVVLQPYSKALKLRNGAIPVSALKICTKLETLKLKDAKLDIWPYKHSIHKMRVATRLKNLKLKGNISVESLRRILQTQANIDQCPVKFDRLKKLVTHLPTQRHDFVSRDGVQLLLAQATSLEELQLEDMVPISDVPVPITDELRSPIACLNPQSFTSLTQLAYRIHITVDAAAPDCLDPYHGLFRDPTYILQLVSLESFALNIVIDVEGQLEPGTIGQLFGVQWGQLDSVLVPGEGVNGCALPHLGMVAVSIRPRVTSSLQVGYVERVVERTVLRRRFSSLKNLYIDGEIDLALRVEAQDKLEELDIGDLFFD</sequence>
<accession>A0A8H5F1H6</accession>
<feature type="transmembrane region" description="Helical" evidence="1">
    <location>
        <begin position="150"/>
        <end position="173"/>
    </location>
</feature>
<proteinExistence type="predicted"/>
<dbReference type="EMBL" id="JAACJK010000169">
    <property type="protein sequence ID" value="KAF5320410.1"/>
    <property type="molecule type" value="Genomic_DNA"/>
</dbReference>
<keyword evidence="1" id="KW-0812">Transmembrane</keyword>
<dbReference type="Proteomes" id="UP000541558">
    <property type="component" value="Unassembled WGS sequence"/>
</dbReference>
<feature type="transmembrane region" description="Helical" evidence="1">
    <location>
        <begin position="493"/>
        <end position="516"/>
    </location>
</feature>
<evidence type="ECO:0000256" key="1">
    <source>
        <dbReference type="SAM" id="Phobius"/>
    </source>
</evidence>
<name>A0A8H5F1H6_9AGAR</name>
<gene>
    <name evidence="2" type="ORF">D9611_010711</name>
</gene>